<gene>
    <name evidence="1" type="ORF">CRP01_22500</name>
</gene>
<keyword evidence="2" id="KW-1185">Reference proteome</keyword>
<dbReference type="EMBL" id="PDUD01000026">
    <property type="protein sequence ID" value="PHN04335.1"/>
    <property type="molecule type" value="Genomic_DNA"/>
</dbReference>
<comment type="caution">
    <text evidence="1">The sequence shown here is derived from an EMBL/GenBank/DDBJ whole genome shotgun (WGS) entry which is preliminary data.</text>
</comment>
<evidence type="ECO:0000313" key="2">
    <source>
        <dbReference type="Proteomes" id="UP000223913"/>
    </source>
</evidence>
<sequence>MTDTYYGYSKEVHELAKTYIERDIYGNASYMVEDFLKHNTEAPFLAEAGFCYDNIENLYAFDLESIEYFLSDHLTDEEMEIMLEQPFDEREAKAEELGYEPDPQEIYEWYLISEWLFYQLRDLEQPVLKTDYGFFWGRTATGQAMIMDGTFQKIAEQFVD</sequence>
<evidence type="ECO:0000313" key="1">
    <source>
        <dbReference type="EMBL" id="PHN04335.1"/>
    </source>
</evidence>
<dbReference type="OrthoDB" id="1001623at2"/>
<proteinExistence type="predicted"/>
<dbReference type="Proteomes" id="UP000223913">
    <property type="component" value="Unassembled WGS sequence"/>
</dbReference>
<organism evidence="1 2">
    <name type="scientific">Flavilitoribacter nigricans (strain ATCC 23147 / DSM 23189 / NBRC 102662 / NCIMB 1420 / SS-2)</name>
    <name type="common">Lewinella nigricans</name>
    <dbReference type="NCBI Taxonomy" id="1122177"/>
    <lineage>
        <taxon>Bacteria</taxon>
        <taxon>Pseudomonadati</taxon>
        <taxon>Bacteroidota</taxon>
        <taxon>Saprospiria</taxon>
        <taxon>Saprospirales</taxon>
        <taxon>Lewinellaceae</taxon>
        <taxon>Flavilitoribacter</taxon>
    </lineage>
</organism>
<dbReference type="RefSeq" id="WP_099152361.1">
    <property type="nucleotide sequence ID" value="NZ_PDUD01000026.1"/>
</dbReference>
<accession>A0A2D0N759</accession>
<reference evidence="1 2" key="1">
    <citation type="submission" date="2017-10" db="EMBL/GenBank/DDBJ databases">
        <title>The draft genome sequence of Lewinella nigricans NBRC 102662.</title>
        <authorList>
            <person name="Wang K."/>
        </authorList>
    </citation>
    <scope>NUCLEOTIDE SEQUENCE [LARGE SCALE GENOMIC DNA]</scope>
    <source>
        <strain evidence="1 2">NBRC 102662</strain>
    </source>
</reference>
<name>A0A2D0N759_FLAN2</name>
<dbReference type="AlphaFoldDB" id="A0A2D0N759"/>
<protein>
    <submittedName>
        <fullName evidence="1">Uncharacterized protein</fullName>
    </submittedName>
</protein>